<keyword evidence="5" id="KW-0227">DNA damage</keyword>
<protein>
    <recommendedName>
        <fullName evidence="12">HTH araC/xylS-type domain-containing protein</fullName>
    </recommendedName>
</protein>
<sequence>MDEYTLNLDNVLGVVSLYDDDSSRWEAVTSRNTNADGLFVYAVRTTKIFCRPICKARLPRRANVSFYTHGHEAQQAGFRACKRCKPEVAGFMPQETAVRKIQAFVRQQTEKQSDAQVRLSLSQMARQTGLSKWHFYRVFKKCVGITPTEYLRIQRQSQCAQNSAETSRVDDGFDIETLGQDFDVRTWDDFVPGSGYLTTETPSTTTSDSAWSIDEFLMWPNENENQLYN</sequence>
<gene>
    <name evidence="13" type="ORF">FPOA_11366</name>
</gene>
<keyword evidence="14" id="KW-1185">Reference proteome</keyword>
<dbReference type="PROSITE" id="PS01124">
    <property type="entry name" value="HTH_ARAC_FAMILY_2"/>
    <property type="match status" value="1"/>
</dbReference>
<keyword evidence="3" id="KW-0808">Transferase</keyword>
<dbReference type="EMBL" id="LYXU01000004">
    <property type="protein sequence ID" value="OBS19641.1"/>
    <property type="molecule type" value="Genomic_DNA"/>
</dbReference>
<evidence type="ECO:0000256" key="7">
    <source>
        <dbReference type="ARBA" id="ARBA00023015"/>
    </source>
</evidence>
<evidence type="ECO:0000313" key="13">
    <source>
        <dbReference type="EMBL" id="OBS19641.1"/>
    </source>
</evidence>
<dbReference type="SUPFAM" id="SSF57884">
    <property type="entry name" value="Ada DNA repair protein, N-terminal domain (N-Ada 10)"/>
    <property type="match status" value="1"/>
</dbReference>
<organism evidence="13 14">
    <name type="scientific">Fusarium poae</name>
    <dbReference type="NCBI Taxonomy" id="36050"/>
    <lineage>
        <taxon>Eukaryota</taxon>
        <taxon>Fungi</taxon>
        <taxon>Dikarya</taxon>
        <taxon>Ascomycota</taxon>
        <taxon>Pezizomycotina</taxon>
        <taxon>Sordariomycetes</taxon>
        <taxon>Hypocreomycetidae</taxon>
        <taxon>Hypocreales</taxon>
        <taxon>Nectriaceae</taxon>
        <taxon>Fusarium</taxon>
    </lineage>
</organism>
<dbReference type="InterPro" id="IPR004026">
    <property type="entry name" value="Ada_DNA_repair_Zn-bd"/>
</dbReference>
<proteinExistence type="predicted"/>
<keyword evidence="10" id="KW-0804">Transcription</keyword>
<comment type="caution">
    <text evidence="13">The sequence shown here is derived from an EMBL/GenBank/DDBJ whole genome shotgun (WGS) entry which is preliminary data.</text>
</comment>
<keyword evidence="8" id="KW-0238">DNA-binding</keyword>
<dbReference type="GO" id="GO:0043565">
    <property type="term" value="F:sequence-specific DNA binding"/>
    <property type="evidence" value="ECO:0007669"/>
    <property type="project" value="InterPro"/>
</dbReference>
<keyword evidence="9" id="KW-0010">Activator</keyword>
<dbReference type="InterPro" id="IPR035451">
    <property type="entry name" value="Ada-like_dom_sf"/>
</dbReference>
<comment type="cofactor">
    <cofactor evidence="1">
        <name>Zn(2+)</name>
        <dbReference type="ChEBI" id="CHEBI:29105"/>
    </cofactor>
</comment>
<evidence type="ECO:0000256" key="1">
    <source>
        <dbReference type="ARBA" id="ARBA00001947"/>
    </source>
</evidence>
<accession>A0A1B8AGL6</accession>
<evidence type="ECO:0000256" key="11">
    <source>
        <dbReference type="ARBA" id="ARBA00023204"/>
    </source>
</evidence>
<dbReference type="GO" id="GO:0008270">
    <property type="term" value="F:zinc ion binding"/>
    <property type="evidence" value="ECO:0007669"/>
    <property type="project" value="InterPro"/>
</dbReference>
<evidence type="ECO:0000256" key="4">
    <source>
        <dbReference type="ARBA" id="ARBA00022723"/>
    </source>
</evidence>
<evidence type="ECO:0000313" key="14">
    <source>
        <dbReference type="Proteomes" id="UP000091967"/>
    </source>
</evidence>
<evidence type="ECO:0000256" key="9">
    <source>
        <dbReference type="ARBA" id="ARBA00023159"/>
    </source>
</evidence>
<dbReference type="Gene3D" id="3.40.10.10">
    <property type="entry name" value="DNA Methylphosphotriester Repair Domain"/>
    <property type="match status" value="1"/>
</dbReference>
<dbReference type="Pfam" id="PF02805">
    <property type="entry name" value="Ada_Zn_binding"/>
    <property type="match status" value="1"/>
</dbReference>
<evidence type="ECO:0000256" key="2">
    <source>
        <dbReference type="ARBA" id="ARBA00022603"/>
    </source>
</evidence>
<dbReference type="Gene3D" id="1.10.10.60">
    <property type="entry name" value="Homeodomain-like"/>
    <property type="match status" value="1"/>
</dbReference>
<dbReference type="InterPro" id="IPR009057">
    <property type="entry name" value="Homeodomain-like_sf"/>
</dbReference>
<evidence type="ECO:0000259" key="12">
    <source>
        <dbReference type="PROSITE" id="PS01124"/>
    </source>
</evidence>
<dbReference type="FunFam" id="3.40.10.10:FF:000001">
    <property type="entry name" value="DNA-3-methyladenine glycosylase 2"/>
    <property type="match status" value="1"/>
</dbReference>
<keyword evidence="11" id="KW-0234">DNA repair</keyword>
<dbReference type="OMA" id="VRTTKIF"/>
<dbReference type="STRING" id="36050.A0A1B8AGL6"/>
<feature type="domain" description="HTH araC/xylS-type" evidence="12">
    <location>
        <begin position="99"/>
        <end position="208"/>
    </location>
</feature>
<dbReference type="Proteomes" id="UP000091967">
    <property type="component" value="Unassembled WGS sequence"/>
</dbReference>
<reference evidence="13 14" key="1">
    <citation type="submission" date="2016-06" db="EMBL/GenBank/DDBJ databases">
        <title>Living apart together: crosstalk between the core and supernumerary genomes in a fungal plant pathogen.</title>
        <authorList>
            <person name="Vanheule A."/>
            <person name="Audenaert K."/>
            <person name="Warris S."/>
            <person name="Van De Geest H."/>
            <person name="Schijlen E."/>
            <person name="Hofte M."/>
            <person name="De Saeger S."/>
            <person name="Haesaert G."/>
            <person name="Waalwijk C."/>
            <person name="Van Der Lee T."/>
        </authorList>
    </citation>
    <scope>NUCLEOTIDE SEQUENCE [LARGE SCALE GENOMIC DNA]</scope>
    <source>
        <strain evidence="13 14">2516</strain>
    </source>
</reference>
<keyword evidence="4" id="KW-0479">Metal-binding</keyword>
<keyword evidence="6" id="KW-0862">Zinc</keyword>
<evidence type="ECO:0000256" key="3">
    <source>
        <dbReference type="ARBA" id="ARBA00022679"/>
    </source>
</evidence>
<evidence type="ECO:0000256" key="10">
    <source>
        <dbReference type="ARBA" id="ARBA00023163"/>
    </source>
</evidence>
<evidence type="ECO:0000256" key="5">
    <source>
        <dbReference type="ARBA" id="ARBA00022763"/>
    </source>
</evidence>
<dbReference type="GO" id="GO:0032259">
    <property type="term" value="P:methylation"/>
    <property type="evidence" value="ECO:0007669"/>
    <property type="project" value="UniProtKB-KW"/>
</dbReference>
<dbReference type="SUPFAM" id="SSF46689">
    <property type="entry name" value="Homeodomain-like"/>
    <property type="match status" value="1"/>
</dbReference>
<dbReference type="GO" id="GO:0008168">
    <property type="term" value="F:methyltransferase activity"/>
    <property type="evidence" value="ECO:0007669"/>
    <property type="project" value="UniProtKB-KW"/>
</dbReference>
<dbReference type="Pfam" id="PF00165">
    <property type="entry name" value="HTH_AraC"/>
    <property type="match status" value="1"/>
</dbReference>
<dbReference type="GO" id="GO:0003700">
    <property type="term" value="F:DNA-binding transcription factor activity"/>
    <property type="evidence" value="ECO:0007669"/>
    <property type="project" value="InterPro"/>
</dbReference>
<evidence type="ECO:0000256" key="8">
    <source>
        <dbReference type="ARBA" id="ARBA00023125"/>
    </source>
</evidence>
<evidence type="ECO:0000256" key="6">
    <source>
        <dbReference type="ARBA" id="ARBA00022833"/>
    </source>
</evidence>
<name>A0A1B8AGL6_FUSPO</name>
<dbReference type="InterPro" id="IPR018060">
    <property type="entry name" value="HTH_AraC"/>
</dbReference>
<keyword evidence="2" id="KW-0489">Methyltransferase</keyword>
<dbReference type="GO" id="GO:0006307">
    <property type="term" value="P:DNA alkylation repair"/>
    <property type="evidence" value="ECO:0007669"/>
    <property type="project" value="UniProtKB-ARBA"/>
</dbReference>
<dbReference type="AlphaFoldDB" id="A0A1B8AGL6"/>
<keyword evidence="7" id="KW-0805">Transcription regulation</keyword>